<feature type="region of interest" description="Disordered" evidence="1">
    <location>
        <begin position="185"/>
        <end position="210"/>
    </location>
</feature>
<proteinExistence type="predicted"/>
<gene>
    <name evidence="2" type="ORF">DFH08DRAFT_805180</name>
</gene>
<organism evidence="2 3">
    <name type="scientific">Mycena albidolilacea</name>
    <dbReference type="NCBI Taxonomy" id="1033008"/>
    <lineage>
        <taxon>Eukaryota</taxon>
        <taxon>Fungi</taxon>
        <taxon>Dikarya</taxon>
        <taxon>Basidiomycota</taxon>
        <taxon>Agaricomycotina</taxon>
        <taxon>Agaricomycetes</taxon>
        <taxon>Agaricomycetidae</taxon>
        <taxon>Agaricales</taxon>
        <taxon>Marasmiineae</taxon>
        <taxon>Mycenaceae</taxon>
        <taxon>Mycena</taxon>
    </lineage>
</organism>
<evidence type="ECO:0000313" key="2">
    <source>
        <dbReference type="EMBL" id="KAJ7353660.1"/>
    </source>
</evidence>
<protein>
    <submittedName>
        <fullName evidence="2">Uncharacterized protein</fullName>
    </submittedName>
</protein>
<feature type="compositionally biased region" description="Basic residues" evidence="1">
    <location>
        <begin position="199"/>
        <end position="210"/>
    </location>
</feature>
<keyword evidence="3" id="KW-1185">Reference proteome</keyword>
<sequence>MTAVNRLFVFNLNPTKKKASQHGCRANAGYAEHMPFLLLSTFYARIRPGGRYMSSLSRLQAKKNLRAIMSYENWSKEDLIARLTLLEAEKELLPQHRTPTTPPPPNPRRLWKTFDFSSHPRRKIALKFCYSGWAYNGLAIFLSASVYMTRQTQAQAVPPPRPPETLARVSPNQVPLQELGLHRQLRRREQSLKSGARQRGPRARRGRIQR</sequence>
<reference evidence="2" key="1">
    <citation type="submission" date="2023-03" db="EMBL/GenBank/DDBJ databases">
        <title>Massive genome expansion in bonnet fungi (Mycena s.s.) driven by repeated elements and novel gene families across ecological guilds.</title>
        <authorList>
            <consortium name="Lawrence Berkeley National Laboratory"/>
            <person name="Harder C.B."/>
            <person name="Miyauchi S."/>
            <person name="Viragh M."/>
            <person name="Kuo A."/>
            <person name="Thoen E."/>
            <person name="Andreopoulos B."/>
            <person name="Lu D."/>
            <person name="Skrede I."/>
            <person name="Drula E."/>
            <person name="Henrissat B."/>
            <person name="Morin E."/>
            <person name="Kohler A."/>
            <person name="Barry K."/>
            <person name="LaButti K."/>
            <person name="Morin E."/>
            <person name="Salamov A."/>
            <person name="Lipzen A."/>
            <person name="Mereny Z."/>
            <person name="Hegedus B."/>
            <person name="Baldrian P."/>
            <person name="Stursova M."/>
            <person name="Weitz H."/>
            <person name="Taylor A."/>
            <person name="Grigoriev I.V."/>
            <person name="Nagy L.G."/>
            <person name="Martin F."/>
            <person name="Kauserud H."/>
        </authorList>
    </citation>
    <scope>NUCLEOTIDE SEQUENCE</scope>
    <source>
        <strain evidence="2">CBHHK002</strain>
    </source>
</reference>
<accession>A0AAD7AAW3</accession>
<evidence type="ECO:0000313" key="3">
    <source>
        <dbReference type="Proteomes" id="UP001218218"/>
    </source>
</evidence>
<dbReference type="Proteomes" id="UP001218218">
    <property type="component" value="Unassembled WGS sequence"/>
</dbReference>
<dbReference type="AlphaFoldDB" id="A0AAD7AAW3"/>
<comment type="caution">
    <text evidence="2">The sequence shown here is derived from an EMBL/GenBank/DDBJ whole genome shotgun (WGS) entry which is preliminary data.</text>
</comment>
<dbReference type="EMBL" id="JARIHO010000011">
    <property type="protein sequence ID" value="KAJ7353660.1"/>
    <property type="molecule type" value="Genomic_DNA"/>
</dbReference>
<name>A0AAD7AAW3_9AGAR</name>
<evidence type="ECO:0000256" key="1">
    <source>
        <dbReference type="SAM" id="MobiDB-lite"/>
    </source>
</evidence>